<feature type="domain" description="GST N-terminal" evidence="1">
    <location>
        <begin position="1"/>
        <end position="81"/>
    </location>
</feature>
<dbReference type="Gene3D" id="3.40.30.10">
    <property type="entry name" value="Glutaredoxin"/>
    <property type="match status" value="1"/>
</dbReference>
<dbReference type="RefSeq" id="WP_106457247.1">
    <property type="nucleotide sequence ID" value="NZ_PXOH01000012.1"/>
</dbReference>
<reference evidence="2 3" key="2">
    <citation type="submission" date="2018-03" db="EMBL/GenBank/DDBJ databases">
        <authorList>
            <person name="Keele B.F."/>
        </authorList>
    </citation>
    <scope>NUCLEOTIDE SEQUENCE [LARGE SCALE GENOMIC DNA]</scope>
    <source>
        <strain evidence="2 3">CCALA 016</strain>
    </source>
</reference>
<comment type="caution">
    <text evidence="2">The sequence shown here is derived from an EMBL/GenBank/DDBJ whole genome shotgun (WGS) entry which is preliminary data.</text>
</comment>
<dbReference type="PROSITE" id="PS50404">
    <property type="entry name" value="GST_NTER"/>
    <property type="match status" value="1"/>
</dbReference>
<dbReference type="Pfam" id="PF13417">
    <property type="entry name" value="GST_N_3"/>
    <property type="match status" value="1"/>
</dbReference>
<reference evidence="2 3" key="1">
    <citation type="submission" date="2018-03" db="EMBL/GenBank/DDBJ databases">
        <title>The ancient ancestry and fast evolution of plastids.</title>
        <authorList>
            <person name="Moore K.R."/>
            <person name="Magnabosco C."/>
            <person name="Momper L."/>
            <person name="Gold D.A."/>
            <person name="Bosak T."/>
            <person name="Fournier G.P."/>
        </authorList>
    </citation>
    <scope>NUCLEOTIDE SEQUENCE [LARGE SCALE GENOMIC DNA]</scope>
    <source>
        <strain evidence="2 3">CCALA 016</strain>
    </source>
</reference>
<evidence type="ECO:0000259" key="1">
    <source>
        <dbReference type="PROSITE" id="PS50404"/>
    </source>
</evidence>
<dbReference type="InterPro" id="IPR004046">
    <property type="entry name" value="GST_C"/>
</dbReference>
<dbReference type="SUPFAM" id="SSF52833">
    <property type="entry name" value="Thioredoxin-like"/>
    <property type="match status" value="1"/>
</dbReference>
<proteinExistence type="predicted"/>
<dbReference type="GO" id="GO:0006559">
    <property type="term" value="P:L-phenylalanine catabolic process"/>
    <property type="evidence" value="ECO:0007669"/>
    <property type="project" value="TreeGrafter"/>
</dbReference>
<protein>
    <submittedName>
        <fullName evidence="2">Glutathione S-transferase</fullName>
    </submittedName>
</protein>
<dbReference type="GO" id="GO:0004364">
    <property type="term" value="F:glutathione transferase activity"/>
    <property type="evidence" value="ECO:0007669"/>
    <property type="project" value="TreeGrafter"/>
</dbReference>
<dbReference type="InterPro" id="IPR036249">
    <property type="entry name" value="Thioredoxin-like_sf"/>
</dbReference>
<dbReference type="GO" id="GO:0016034">
    <property type="term" value="F:maleylacetoacetate isomerase activity"/>
    <property type="evidence" value="ECO:0007669"/>
    <property type="project" value="TreeGrafter"/>
</dbReference>
<dbReference type="EMBL" id="PXOH01000012">
    <property type="protein sequence ID" value="PSF36816.1"/>
    <property type="molecule type" value="Genomic_DNA"/>
</dbReference>
<dbReference type="AlphaFoldDB" id="A0A2T1LXA6"/>
<dbReference type="PANTHER" id="PTHR42673:SF4">
    <property type="entry name" value="MALEYLACETOACETATE ISOMERASE"/>
    <property type="match status" value="1"/>
</dbReference>
<keyword evidence="3" id="KW-1185">Reference proteome</keyword>
<name>A0A2T1LXA6_9CHRO</name>
<dbReference type="SUPFAM" id="SSF47616">
    <property type="entry name" value="GST C-terminal domain-like"/>
    <property type="match status" value="1"/>
</dbReference>
<evidence type="ECO:0000313" key="2">
    <source>
        <dbReference type="EMBL" id="PSF36816.1"/>
    </source>
</evidence>
<dbReference type="Pfam" id="PF00043">
    <property type="entry name" value="GST_C"/>
    <property type="match status" value="1"/>
</dbReference>
<evidence type="ECO:0000313" key="3">
    <source>
        <dbReference type="Proteomes" id="UP000239001"/>
    </source>
</evidence>
<gene>
    <name evidence="2" type="ORF">C7H19_12680</name>
</gene>
<dbReference type="PANTHER" id="PTHR42673">
    <property type="entry name" value="MALEYLACETOACETATE ISOMERASE"/>
    <property type="match status" value="1"/>
</dbReference>
<dbReference type="InterPro" id="IPR036282">
    <property type="entry name" value="Glutathione-S-Trfase_C_sf"/>
</dbReference>
<dbReference type="Gene3D" id="1.20.1050.10">
    <property type="match status" value="1"/>
</dbReference>
<dbReference type="InterPro" id="IPR004045">
    <property type="entry name" value="Glutathione_S-Trfase_N"/>
</dbReference>
<organism evidence="2 3">
    <name type="scientific">Aphanothece hegewaldii CCALA 016</name>
    <dbReference type="NCBI Taxonomy" id="2107694"/>
    <lineage>
        <taxon>Bacteria</taxon>
        <taxon>Bacillati</taxon>
        <taxon>Cyanobacteriota</taxon>
        <taxon>Cyanophyceae</taxon>
        <taxon>Oscillatoriophycideae</taxon>
        <taxon>Chroococcales</taxon>
        <taxon>Aphanothecaceae</taxon>
        <taxon>Aphanothece</taxon>
    </lineage>
</organism>
<dbReference type="OrthoDB" id="465590at2"/>
<keyword evidence="2" id="KW-0808">Transferase</keyword>
<accession>A0A2T1LXA6</accession>
<dbReference type="GO" id="GO:0006749">
    <property type="term" value="P:glutathione metabolic process"/>
    <property type="evidence" value="ECO:0007669"/>
    <property type="project" value="TreeGrafter"/>
</dbReference>
<sequence length="222" mass="25247">MLLLQFSTSQYCRKARLALGYKKISYQVENLTPGLHILKLKPKTGLSTVPVLLPQEDGQPEVIADSTPILKYLESYRPLPSYIPANHQEKTQAWLLEDWLDESIGTATRFVYYHYRLGEGKAIDPSFSSQLVINIVRFQYNINPSSVKLAESRLENAMQVLSPWQTQPYLVGENISVADIAAAALLSPLALIPHYRQTYPWLFQRIKEIHHICNETLPPGLD</sequence>
<dbReference type="Proteomes" id="UP000239001">
    <property type="component" value="Unassembled WGS sequence"/>
</dbReference>